<keyword evidence="2" id="KW-0966">Cell projection</keyword>
<evidence type="ECO:0000313" key="3">
    <source>
        <dbReference type="Proteomes" id="UP001330434"/>
    </source>
</evidence>
<keyword evidence="2" id="KW-0969">Cilium</keyword>
<dbReference type="EMBL" id="CP133270">
    <property type="protein sequence ID" value="WVX66088.1"/>
    <property type="molecule type" value="Genomic_DNA"/>
</dbReference>
<dbReference type="RefSeq" id="WP_331256623.1">
    <property type="nucleotide sequence ID" value="NZ_CP133270.1"/>
</dbReference>
<proteinExistence type="predicted"/>
<evidence type="ECO:0000256" key="1">
    <source>
        <dbReference type="SAM" id="SignalP"/>
    </source>
</evidence>
<gene>
    <name evidence="2" type="ORF">Bealeia1_00259</name>
</gene>
<keyword evidence="1" id="KW-0732">Signal</keyword>
<feature type="chain" id="PRO_5047511096" evidence="1">
    <location>
        <begin position="21"/>
        <end position="152"/>
    </location>
</feature>
<feature type="signal peptide" evidence="1">
    <location>
        <begin position="1"/>
        <end position="20"/>
    </location>
</feature>
<sequence length="152" mass="17466">MLKNWILFFILIFSTVPVYAADPPTLPNRGSRGSHDDPPHNNVTPDHFVHLKPFDIPVLQEDSVKGYVGVTVTLEAHTPEEANKIKDVMPRVRSEILVDIYSIMYLLWHPDFMPDIEMIKSYIQKSTDKILEGDLVSAIYTKDFYVRKEPVP</sequence>
<keyword evidence="3" id="KW-1185">Reference proteome</keyword>
<accession>A0ABZ2C316</accession>
<dbReference type="Proteomes" id="UP001330434">
    <property type="component" value="Chromosome"/>
</dbReference>
<protein>
    <submittedName>
        <fullName evidence="2">Flagellar basal body-associated FliL family domain protein</fullName>
    </submittedName>
</protein>
<name>A0ABZ2C316_9PROT</name>
<organism evidence="2 3">
    <name type="scientific">Candidatus Bealeia paramacronuclearis</name>
    <dbReference type="NCBI Taxonomy" id="1921001"/>
    <lineage>
        <taxon>Bacteria</taxon>
        <taxon>Pseudomonadati</taxon>
        <taxon>Pseudomonadota</taxon>
        <taxon>Alphaproteobacteria</taxon>
        <taxon>Holosporales</taxon>
        <taxon>Holosporaceae</taxon>
        <taxon>Candidatus Bealeia</taxon>
    </lineage>
</organism>
<reference evidence="2 3" key="1">
    <citation type="journal article" date="2024" name="Environ. Microbiol.">
        <title>Novel evolutionary insights on the interactions of the Holosporales (Alphaproteobacteria) with eukaryotic hosts from comparative genomics.</title>
        <authorList>
            <person name="Giovannini M."/>
            <person name="Petroni G."/>
            <person name="Castelli M."/>
        </authorList>
    </citation>
    <scope>NUCLEOTIDE SEQUENCE [LARGE SCALE GENOMIC DNA]</scope>
    <source>
        <strain evidence="2 3">US_Bl 15I1</strain>
    </source>
</reference>
<keyword evidence="2" id="KW-0282">Flagellum</keyword>
<evidence type="ECO:0000313" key="2">
    <source>
        <dbReference type="EMBL" id="WVX66088.1"/>
    </source>
</evidence>